<accession>A0A381TAM2</accession>
<dbReference type="GO" id="GO:0005886">
    <property type="term" value="C:plasma membrane"/>
    <property type="evidence" value="ECO:0007669"/>
    <property type="project" value="TreeGrafter"/>
</dbReference>
<dbReference type="GO" id="GO:0009245">
    <property type="term" value="P:lipid A biosynthetic process"/>
    <property type="evidence" value="ECO:0007669"/>
    <property type="project" value="TreeGrafter"/>
</dbReference>
<gene>
    <name evidence="3" type="ORF">METZ01_LOCUS66069</name>
</gene>
<dbReference type="Pfam" id="PF04413">
    <property type="entry name" value="Glycos_transf_N"/>
    <property type="match status" value="1"/>
</dbReference>
<feature type="non-terminal residue" evidence="3">
    <location>
        <position position="1"/>
    </location>
</feature>
<dbReference type="InterPro" id="IPR039901">
    <property type="entry name" value="Kdotransferase"/>
</dbReference>
<dbReference type="SUPFAM" id="SSF53756">
    <property type="entry name" value="UDP-Glycosyltransferase/glycogen phosphorylase"/>
    <property type="match status" value="1"/>
</dbReference>
<name>A0A381TAM2_9ZZZZ</name>
<feature type="domain" description="3-deoxy-D-manno-octulosonic-acid transferase N-terminal" evidence="2">
    <location>
        <begin position="37"/>
        <end position="202"/>
    </location>
</feature>
<dbReference type="EMBL" id="UINC01004288">
    <property type="protein sequence ID" value="SVA13215.1"/>
    <property type="molecule type" value="Genomic_DNA"/>
</dbReference>
<dbReference type="InterPro" id="IPR007507">
    <property type="entry name" value="Glycos_transf_N"/>
</dbReference>
<dbReference type="InterPro" id="IPR038107">
    <property type="entry name" value="Glycos_transf_N_sf"/>
</dbReference>
<dbReference type="GO" id="GO:0016740">
    <property type="term" value="F:transferase activity"/>
    <property type="evidence" value="ECO:0007669"/>
    <property type="project" value="UniProtKB-KW"/>
</dbReference>
<dbReference type="PANTHER" id="PTHR42755:SF1">
    <property type="entry name" value="3-DEOXY-D-MANNO-OCTULOSONIC ACID TRANSFERASE, MITOCHONDRIAL-RELATED"/>
    <property type="match status" value="1"/>
</dbReference>
<protein>
    <recommendedName>
        <fullName evidence="2">3-deoxy-D-manno-octulosonic-acid transferase N-terminal domain-containing protein</fullName>
    </recommendedName>
</protein>
<dbReference type="AlphaFoldDB" id="A0A381TAM2"/>
<dbReference type="Gene3D" id="3.40.50.2000">
    <property type="entry name" value="Glycogen Phosphorylase B"/>
    <property type="match status" value="1"/>
</dbReference>
<dbReference type="Gene3D" id="3.40.50.11720">
    <property type="entry name" value="3-Deoxy-D-manno-octulosonic-acid transferase, N-terminal domain"/>
    <property type="match status" value="1"/>
</dbReference>
<dbReference type="PANTHER" id="PTHR42755">
    <property type="entry name" value="3-DEOXY-MANNO-OCTULOSONATE CYTIDYLYLTRANSFERASE"/>
    <property type="match status" value="1"/>
</dbReference>
<evidence type="ECO:0000313" key="3">
    <source>
        <dbReference type="EMBL" id="SVA13215.1"/>
    </source>
</evidence>
<reference evidence="3" key="1">
    <citation type="submission" date="2018-05" db="EMBL/GenBank/DDBJ databases">
        <authorList>
            <person name="Lanie J.A."/>
            <person name="Ng W.-L."/>
            <person name="Kazmierczak K.M."/>
            <person name="Andrzejewski T.M."/>
            <person name="Davidsen T.M."/>
            <person name="Wayne K.J."/>
            <person name="Tettelin H."/>
            <person name="Glass J.I."/>
            <person name="Rusch D."/>
            <person name="Podicherti R."/>
            <person name="Tsui H.-C.T."/>
            <person name="Winkler M.E."/>
        </authorList>
    </citation>
    <scope>NUCLEOTIDE SEQUENCE</scope>
</reference>
<proteinExistence type="predicted"/>
<organism evidence="3">
    <name type="scientific">marine metagenome</name>
    <dbReference type="NCBI Taxonomy" id="408172"/>
    <lineage>
        <taxon>unclassified sequences</taxon>
        <taxon>metagenomes</taxon>
        <taxon>ecological metagenomes</taxon>
    </lineage>
</organism>
<evidence type="ECO:0000259" key="2">
    <source>
        <dbReference type="Pfam" id="PF04413"/>
    </source>
</evidence>
<sequence length="411" mass="46722">VVIIGFIGMYFNEKLRDGLSGRFRSRKVLKNYLNKLSGDETIYWFHASSHGEFLQTKPVLLGLKEVLPHAKIIVSFFSPSGYNHVNDESIDCKIYLPLDFYWAVKSALHLVRPEKLIFAAYDIWPNLIWAAKELGIPTVLFAARFKKETRKLLPMVRNFYHHVYKDFHSIYTITKIDHNHLQLMLGNSSNTTVRVLGNPRYDHVKSTADKFTTEHTKSVLSRKKRIIFASIHDEDEKVIYESVLRLLSDHKNLSILWVPHEPISSVINTSIQQFNEVGLKVNVFSKQTPYDKDDPQVIVVDVVGVLSHLYWDGIIAYVGGGFSTGIHNVMEPAIARLPILFGPRYENFHEAEELINSGGGWAIDNGQELFDKINMLLSDNSKIIPASLAATDVIHKNIGAATRVVRGIIRD</sequence>
<evidence type="ECO:0000256" key="1">
    <source>
        <dbReference type="ARBA" id="ARBA00022679"/>
    </source>
</evidence>
<keyword evidence="1" id="KW-0808">Transferase</keyword>